<evidence type="ECO:0000313" key="2">
    <source>
        <dbReference type="Proteomes" id="UP000282574"/>
    </source>
</evidence>
<evidence type="ECO:0008006" key="3">
    <source>
        <dbReference type="Google" id="ProtNLM"/>
    </source>
</evidence>
<dbReference type="Pfam" id="PF01724">
    <property type="entry name" value="DUF29"/>
    <property type="match status" value="1"/>
</dbReference>
<dbReference type="EMBL" id="RSCK01000090">
    <property type="protein sequence ID" value="RUT04144.1"/>
    <property type="molecule type" value="Genomic_DNA"/>
</dbReference>
<comment type="caution">
    <text evidence="1">The sequence shown here is derived from an EMBL/GenBank/DDBJ whole genome shotgun (WGS) entry which is preliminary data.</text>
</comment>
<evidence type="ECO:0000313" key="1">
    <source>
        <dbReference type="EMBL" id="RUT04144.1"/>
    </source>
</evidence>
<dbReference type="AlphaFoldDB" id="A0AB37UC02"/>
<accession>A0AB37UC02</accession>
<dbReference type="PANTHER" id="PTHR34235:SF4">
    <property type="entry name" value="SLR0291 PROTEIN"/>
    <property type="match status" value="1"/>
</dbReference>
<dbReference type="Proteomes" id="UP000282574">
    <property type="component" value="Unassembled WGS sequence"/>
</dbReference>
<dbReference type="InterPro" id="IPR002636">
    <property type="entry name" value="DUF29"/>
</dbReference>
<reference evidence="1 2" key="1">
    <citation type="journal article" date="2019" name="Genome Biol. Evol.">
        <title>Day and night: Metabolic profiles and evolutionary relationships of six axenic non-marine cyanobacteria.</title>
        <authorList>
            <person name="Will S.E."/>
            <person name="Henke P."/>
            <person name="Boedeker C."/>
            <person name="Huang S."/>
            <person name="Brinkmann H."/>
            <person name="Rohde M."/>
            <person name="Jarek M."/>
            <person name="Friedl T."/>
            <person name="Seufert S."/>
            <person name="Schumacher M."/>
            <person name="Overmann J."/>
            <person name="Neumann-Schaal M."/>
            <person name="Petersen J."/>
        </authorList>
    </citation>
    <scope>NUCLEOTIDE SEQUENCE [LARGE SCALE GENOMIC DNA]</scope>
    <source>
        <strain evidence="1 2">SAG 39.79</strain>
    </source>
</reference>
<dbReference type="Gene3D" id="1.20.1220.20">
    <property type="entry name" value="Uncharcterised protein PF01724"/>
    <property type="match status" value="1"/>
</dbReference>
<protein>
    <recommendedName>
        <fullName evidence="3">DUF29 domain-containing protein</fullName>
    </recommendedName>
</protein>
<sequence length="148" mass="17734">MVETTHSRSYEQDLMAWYEDTISKLKTRNFSDIDIDKLVEEIEGLAGRDRRELKSRLRVLLAHLLKRIYVNNSPDDCRGWEITVREQRQQLLDLLEQSPSLRNYFAEILPRCWNDARIEVKEDYPQTEFPNEWIFNGEIDALLGKKFW</sequence>
<name>A0AB37UC02_9CYAN</name>
<keyword evidence="2" id="KW-1185">Reference proteome</keyword>
<dbReference type="RefSeq" id="WP_127024675.1">
    <property type="nucleotide sequence ID" value="NZ_JAVKZF010000001.1"/>
</dbReference>
<gene>
    <name evidence="1" type="ORF">DSM107010_58640</name>
</gene>
<organism evidence="1 2">
    <name type="scientific">Chroococcidiopsis cubana SAG 39.79</name>
    <dbReference type="NCBI Taxonomy" id="388085"/>
    <lineage>
        <taxon>Bacteria</taxon>
        <taxon>Bacillati</taxon>
        <taxon>Cyanobacteriota</taxon>
        <taxon>Cyanophyceae</taxon>
        <taxon>Chroococcidiopsidales</taxon>
        <taxon>Chroococcidiopsidaceae</taxon>
        <taxon>Chroococcidiopsis</taxon>
    </lineage>
</organism>
<dbReference type="PANTHER" id="PTHR34235">
    <property type="entry name" value="SLR1203 PROTEIN-RELATED"/>
    <property type="match status" value="1"/>
</dbReference>
<proteinExistence type="predicted"/>